<keyword evidence="3" id="KW-1185">Reference proteome</keyword>
<keyword evidence="1" id="KW-0472">Membrane</keyword>
<dbReference type="AlphaFoldDB" id="A0A410DXV5"/>
<proteinExistence type="predicted"/>
<dbReference type="Proteomes" id="UP000286268">
    <property type="component" value="Chromosome"/>
</dbReference>
<dbReference type="Pfam" id="PF14559">
    <property type="entry name" value="TPR_19"/>
    <property type="match status" value="1"/>
</dbReference>
<name>A0A410DXV5_9CLOT</name>
<evidence type="ECO:0000256" key="1">
    <source>
        <dbReference type="SAM" id="Phobius"/>
    </source>
</evidence>
<reference evidence="2 3" key="1">
    <citation type="submission" date="2018-01" db="EMBL/GenBank/DDBJ databases">
        <title>Genome Sequencing and Assembly of Anaerobacter polyendosporus strain CT4.</title>
        <authorList>
            <person name="Tachaapaikoon C."/>
            <person name="Sutheeworapong S."/>
            <person name="Jenjaroenpun P."/>
            <person name="Wongsurawat T."/>
            <person name="Nookeaw I."/>
            <person name="Cheawchanlertfa P."/>
            <person name="Kosugi A."/>
            <person name="Cheevadhanarak S."/>
            <person name="Ratanakhanokchai K."/>
        </authorList>
    </citation>
    <scope>NUCLEOTIDE SEQUENCE [LARGE SCALE GENOMIC DNA]</scope>
    <source>
        <strain evidence="2 3">CT4</strain>
    </source>
</reference>
<evidence type="ECO:0000313" key="3">
    <source>
        <dbReference type="Proteomes" id="UP000286268"/>
    </source>
</evidence>
<keyword evidence="1" id="KW-1133">Transmembrane helix</keyword>
<organism evidence="2 3">
    <name type="scientific">Clostridium manihotivorum</name>
    <dbReference type="NCBI Taxonomy" id="2320868"/>
    <lineage>
        <taxon>Bacteria</taxon>
        <taxon>Bacillati</taxon>
        <taxon>Bacillota</taxon>
        <taxon>Clostridia</taxon>
        <taxon>Eubacteriales</taxon>
        <taxon>Clostridiaceae</taxon>
        <taxon>Clostridium</taxon>
    </lineage>
</organism>
<protein>
    <submittedName>
        <fullName evidence="2">Uncharacterized protein</fullName>
    </submittedName>
</protein>
<dbReference type="SUPFAM" id="SSF81901">
    <property type="entry name" value="HCP-like"/>
    <property type="match status" value="1"/>
</dbReference>
<dbReference type="Gene3D" id="1.25.40.10">
    <property type="entry name" value="Tetratricopeptide repeat domain"/>
    <property type="match status" value="1"/>
</dbReference>
<dbReference type="InterPro" id="IPR011990">
    <property type="entry name" value="TPR-like_helical_dom_sf"/>
</dbReference>
<keyword evidence="1" id="KW-0812">Transmembrane</keyword>
<accession>A0A410DXV5</accession>
<dbReference type="KEGG" id="cmah:C1I91_21050"/>
<dbReference type="InterPro" id="IPR019734">
    <property type="entry name" value="TPR_rpt"/>
</dbReference>
<dbReference type="SMART" id="SM00028">
    <property type="entry name" value="TPR"/>
    <property type="match status" value="2"/>
</dbReference>
<dbReference type="EMBL" id="CP025746">
    <property type="protein sequence ID" value="QAA33919.1"/>
    <property type="molecule type" value="Genomic_DNA"/>
</dbReference>
<dbReference type="OrthoDB" id="369370at2"/>
<evidence type="ECO:0000313" key="2">
    <source>
        <dbReference type="EMBL" id="QAA33919.1"/>
    </source>
</evidence>
<gene>
    <name evidence="2" type="ORF">C1I91_21050</name>
</gene>
<sequence>MGELTMGKKSNGFSKDIVIIIAIFAIMFFVNPTIGSILFWVYIVFKAIMNRDVLAAFMANSAYRKYRYESAISWYKKAALTKVSKSKIIANYVFLELKHGDVKEADKVFTTLTSERKFKDKDLQNLKMAEALIEWKKGNIDKAIEVLEQLQDSDRTSSVLETLGYFLIVRGDLDVALKFNEDALSKYEDSSIIRANLGEIYYKLGDYEKSKELLIKLINEHVNFAEPYYFSALILAEEDKKEASIELLRRASKLEESFLSNLNKDIIDNKLEELIITEGKLGEY</sequence>
<feature type="transmembrane region" description="Helical" evidence="1">
    <location>
        <begin position="17"/>
        <end position="45"/>
    </location>
</feature>
<dbReference type="Pfam" id="PF13181">
    <property type="entry name" value="TPR_8"/>
    <property type="match status" value="1"/>
</dbReference>